<name>A0A6M3L4M5_9ZZZZ</name>
<reference evidence="1" key="1">
    <citation type="submission" date="2020-03" db="EMBL/GenBank/DDBJ databases">
        <title>The deep terrestrial virosphere.</title>
        <authorList>
            <person name="Holmfeldt K."/>
            <person name="Nilsson E."/>
            <person name="Simone D."/>
            <person name="Lopez-Fernandez M."/>
            <person name="Wu X."/>
            <person name="de Brujin I."/>
            <person name="Lundin D."/>
            <person name="Andersson A."/>
            <person name="Bertilsson S."/>
            <person name="Dopson M."/>
        </authorList>
    </citation>
    <scope>NUCLEOTIDE SEQUENCE</scope>
    <source>
        <strain evidence="1">MM415B02525</strain>
    </source>
</reference>
<protein>
    <submittedName>
        <fullName evidence="1">Putative structural protein</fullName>
    </submittedName>
</protein>
<proteinExistence type="predicted"/>
<evidence type="ECO:0000313" key="1">
    <source>
        <dbReference type="EMBL" id="QJA89606.1"/>
    </source>
</evidence>
<dbReference type="AlphaFoldDB" id="A0A6M3L4M5"/>
<accession>A0A6M3L4M5</accession>
<gene>
    <name evidence="1" type="ORF">MM415B02525_0008</name>
</gene>
<dbReference type="EMBL" id="MT142856">
    <property type="protein sequence ID" value="QJA89606.1"/>
    <property type="molecule type" value="Genomic_DNA"/>
</dbReference>
<sequence>MPKEMKRIRKIVKRDVKGYLPNVILLSLILLLSTTSACLPIPDFHWTGDEVGVGCYGNIVPCEDNTYDLGDVTNGWHNAYIHDLVVNNVTLPSAYSAASSVTTVAGTYVSGNLASIQTLNDGDEYVVDEVAAIPGFNVQVGFTNVTSFDVVLLRHQYDGSATHWVTIDLRNYTLGGWDSYSVLRYTTNSICDYITFIVPSSAHYISGGNVLVRIYHWTNGDVSHTEYIDFIALRRFN</sequence>
<organism evidence="1">
    <name type="scientific">viral metagenome</name>
    <dbReference type="NCBI Taxonomy" id="1070528"/>
    <lineage>
        <taxon>unclassified sequences</taxon>
        <taxon>metagenomes</taxon>
        <taxon>organismal metagenomes</taxon>
    </lineage>
</organism>